<proteinExistence type="predicted"/>
<keyword evidence="3" id="KW-1185">Reference proteome</keyword>
<gene>
    <name evidence="2" type="ORF">EV420DRAFT_1579763</name>
</gene>
<comment type="caution">
    <text evidence="2">The sequence shown here is derived from an EMBL/GenBank/DDBJ whole genome shotgun (WGS) entry which is preliminary data.</text>
</comment>
<protein>
    <submittedName>
        <fullName evidence="2">Uncharacterized protein</fullName>
    </submittedName>
</protein>
<evidence type="ECO:0000313" key="3">
    <source>
        <dbReference type="Proteomes" id="UP001175211"/>
    </source>
</evidence>
<dbReference type="AlphaFoldDB" id="A0AA39MNY4"/>
<evidence type="ECO:0000256" key="1">
    <source>
        <dbReference type="SAM" id="MobiDB-lite"/>
    </source>
</evidence>
<dbReference type="GeneID" id="85358147"/>
<name>A0AA39MNY4_ARMTA</name>
<reference evidence="2" key="1">
    <citation type="submission" date="2023-06" db="EMBL/GenBank/DDBJ databases">
        <authorList>
            <consortium name="Lawrence Berkeley National Laboratory"/>
            <person name="Ahrendt S."/>
            <person name="Sahu N."/>
            <person name="Indic B."/>
            <person name="Wong-Bajracharya J."/>
            <person name="Merenyi Z."/>
            <person name="Ke H.-M."/>
            <person name="Monk M."/>
            <person name="Kocsube S."/>
            <person name="Drula E."/>
            <person name="Lipzen A."/>
            <person name="Balint B."/>
            <person name="Henrissat B."/>
            <person name="Andreopoulos B."/>
            <person name="Martin F.M."/>
            <person name="Harder C.B."/>
            <person name="Rigling D."/>
            <person name="Ford K.L."/>
            <person name="Foster G.D."/>
            <person name="Pangilinan J."/>
            <person name="Papanicolaou A."/>
            <person name="Barry K."/>
            <person name="LaButti K."/>
            <person name="Viragh M."/>
            <person name="Koriabine M."/>
            <person name="Yan M."/>
            <person name="Riley R."/>
            <person name="Champramary S."/>
            <person name="Plett K.L."/>
            <person name="Tsai I.J."/>
            <person name="Slot J."/>
            <person name="Sipos G."/>
            <person name="Plett J."/>
            <person name="Nagy L.G."/>
            <person name="Grigoriev I.V."/>
        </authorList>
    </citation>
    <scope>NUCLEOTIDE SEQUENCE</scope>
    <source>
        <strain evidence="2">CCBAS 213</strain>
    </source>
</reference>
<evidence type="ECO:0000313" key="2">
    <source>
        <dbReference type="EMBL" id="KAK0441721.1"/>
    </source>
</evidence>
<feature type="region of interest" description="Disordered" evidence="1">
    <location>
        <begin position="40"/>
        <end position="62"/>
    </location>
</feature>
<dbReference type="EMBL" id="JAUEPS010000068">
    <property type="protein sequence ID" value="KAK0441721.1"/>
    <property type="molecule type" value="Genomic_DNA"/>
</dbReference>
<accession>A0AA39MNY4</accession>
<sequence>MSRTIHSAHMHSSPSWNLLPRNLFSMSIPYVVSSRHRVFESQGKRPQQHSRSWKGLEGQESASCSSPSLVAVSLPTTSLLWLTTPCPAPTYAPSKQTASSDPARRTVDFYPPTTTQAPVQTFTSASITYSALSSEASSQQVAHFLNHRHWISTYSPAPLAGNNQNIGPRFQVRYRERGRDSGAGRRRLHASYHARI</sequence>
<dbReference type="RefSeq" id="XP_060324060.1">
    <property type="nucleotide sequence ID" value="XM_060474599.1"/>
</dbReference>
<dbReference type="Proteomes" id="UP001175211">
    <property type="component" value="Unassembled WGS sequence"/>
</dbReference>
<organism evidence="2 3">
    <name type="scientific">Armillaria tabescens</name>
    <name type="common">Ringless honey mushroom</name>
    <name type="synonym">Agaricus tabescens</name>
    <dbReference type="NCBI Taxonomy" id="1929756"/>
    <lineage>
        <taxon>Eukaryota</taxon>
        <taxon>Fungi</taxon>
        <taxon>Dikarya</taxon>
        <taxon>Basidiomycota</taxon>
        <taxon>Agaricomycotina</taxon>
        <taxon>Agaricomycetes</taxon>
        <taxon>Agaricomycetidae</taxon>
        <taxon>Agaricales</taxon>
        <taxon>Marasmiineae</taxon>
        <taxon>Physalacriaceae</taxon>
        <taxon>Desarmillaria</taxon>
    </lineage>
</organism>